<sequence length="289" mass="32752">MKARCLVEETEGRELDSYDLITVLGLVKEHAFKEIWRRYGPKGEPEGKLNFNLNLEGYYVEMTLETLTALALSPTYQASPHLMQALIRRVLCGHRHGLILEKLRAYGVPVGDGGQINLSCSVGTTGVDLLVNRHPEAPEYRFRKFGTSRVEQEEQRPLDHYDLVSILYLAQQNLTDTIISRYVPQEILNEGAEEEKKVHFTSSAGDYTITFTFQRISNEQPRQVPARGNVSTATMHQVVRRLFAGHAPELAAKELTDKGIIITPHEVSTEFTLARILNDNAIEMSFQRR</sequence>
<dbReference type="AlphaFoldDB" id="A0A7C3Z9J4"/>
<accession>A0A7C3Z9J4</accession>
<organism evidence="1">
    <name type="scientific">Desulfobacca acetoxidans</name>
    <dbReference type="NCBI Taxonomy" id="60893"/>
    <lineage>
        <taxon>Bacteria</taxon>
        <taxon>Pseudomonadati</taxon>
        <taxon>Thermodesulfobacteriota</taxon>
        <taxon>Desulfobaccia</taxon>
        <taxon>Desulfobaccales</taxon>
        <taxon>Desulfobaccaceae</taxon>
        <taxon>Desulfobacca</taxon>
    </lineage>
</organism>
<gene>
    <name evidence="1" type="ORF">ENW96_04165</name>
</gene>
<dbReference type="EMBL" id="DTMF01000110">
    <property type="protein sequence ID" value="HGF33573.1"/>
    <property type="molecule type" value="Genomic_DNA"/>
</dbReference>
<reference evidence="1" key="1">
    <citation type="journal article" date="2020" name="mSystems">
        <title>Genome- and Community-Level Interaction Insights into Carbon Utilization and Element Cycling Functions of Hydrothermarchaeota in Hydrothermal Sediment.</title>
        <authorList>
            <person name="Zhou Z."/>
            <person name="Liu Y."/>
            <person name="Xu W."/>
            <person name="Pan J."/>
            <person name="Luo Z.H."/>
            <person name="Li M."/>
        </authorList>
    </citation>
    <scope>NUCLEOTIDE SEQUENCE [LARGE SCALE GENOMIC DNA]</scope>
    <source>
        <strain evidence="1">SpSt-897</strain>
    </source>
</reference>
<proteinExistence type="predicted"/>
<evidence type="ECO:0000313" key="1">
    <source>
        <dbReference type="EMBL" id="HGF33573.1"/>
    </source>
</evidence>
<comment type="caution">
    <text evidence="1">The sequence shown here is derived from an EMBL/GenBank/DDBJ whole genome shotgun (WGS) entry which is preliminary data.</text>
</comment>
<protein>
    <submittedName>
        <fullName evidence="1">Uncharacterized protein</fullName>
    </submittedName>
</protein>
<name>A0A7C3Z9J4_9BACT</name>